<dbReference type="AlphaFoldDB" id="A0A916RDW8"/>
<dbReference type="Pfam" id="PF07883">
    <property type="entry name" value="Cupin_2"/>
    <property type="match status" value="1"/>
</dbReference>
<dbReference type="InterPro" id="IPR013096">
    <property type="entry name" value="Cupin_2"/>
</dbReference>
<name>A0A916RDW8_9HYPH</name>
<dbReference type="EMBL" id="BMIF01000001">
    <property type="protein sequence ID" value="GGA52703.1"/>
    <property type="molecule type" value="Genomic_DNA"/>
</dbReference>
<evidence type="ECO:0000313" key="3">
    <source>
        <dbReference type="EMBL" id="GGA52703.1"/>
    </source>
</evidence>
<dbReference type="InterPro" id="IPR011051">
    <property type="entry name" value="RmlC_Cupin_sf"/>
</dbReference>
<proteinExistence type="predicted"/>
<organism evidence="3 4">
    <name type="scientific">Nitratireductor aestuarii</name>
    <dbReference type="NCBI Taxonomy" id="1735103"/>
    <lineage>
        <taxon>Bacteria</taxon>
        <taxon>Pseudomonadati</taxon>
        <taxon>Pseudomonadota</taxon>
        <taxon>Alphaproteobacteria</taxon>
        <taxon>Hyphomicrobiales</taxon>
        <taxon>Phyllobacteriaceae</taxon>
        <taxon>Nitratireductor</taxon>
    </lineage>
</organism>
<keyword evidence="1" id="KW-0732">Signal</keyword>
<sequence>MRSSAKLAAIGLAFIASTATAFALEAVTVTPLATKTETASGQPITLPQKNVRVVFSTFEIAPQAGLPVHKHPFARYAWVQSGSLQVTNAETNESNVYKTGDFVIEMIDQWHHAKNVGDDVVKLLVIDQMEGDVENTLLRAK</sequence>
<reference evidence="3" key="2">
    <citation type="submission" date="2020-09" db="EMBL/GenBank/DDBJ databases">
        <authorList>
            <person name="Sun Q."/>
            <person name="Zhou Y."/>
        </authorList>
    </citation>
    <scope>NUCLEOTIDE SEQUENCE</scope>
    <source>
        <strain evidence="3">CGMCC 1.15320</strain>
    </source>
</reference>
<accession>A0A916RDW8</accession>
<dbReference type="InterPro" id="IPR014710">
    <property type="entry name" value="RmlC-like_jellyroll"/>
</dbReference>
<keyword evidence="4" id="KW-1185">Reference proteome</keyword>
<feature type="signal peptide" evidence="1">
    <location>
        <begin position="1"/>
        <end position="23"/>
    </location>
</feature>
<dbReference type="Proteomes" id="UP000636264">
    <property type="component" value="Unassembled WGS sequence"/>
</dbReference>
<dbReference type="SUPFAM" id="SSF51182">
    <property type="entry name" value="RmlC-like cupins"/>
    <property type="match status" value="1"/>
</dbReference>
<feature type="domain" description="Cupin type-2" evidence="2">
    <location>
        <begin position="57"/>
        <end position="126"/>
    </location>
</feature>
<gene>
    <name evidence="3" type="ORF">GCM10011385_02550</name>
</gene>
<evidence type="ECO:0000313" key="4">
    <source>
        <dbReference type="Proteomes" id="UP000636264"/>
    </source>
</evidence>
<dbReference type="Gene3D" id="2.60.120.10">
    <property type="entry name" value="Jelly Rolls"/>
    <property type="match status" value="1"/>
</dbReference>
<protein>
    <recommendedName>
        <fullName evidence="2">Cupin type-2 domain-containing protein</fullName>
    </recommendedName>
</protein>
<evidence type="ECO:0000256" key="1">
    <source>
        <dbReference type="SAM" id="SignalP"/>
    </source>
</evidence>
<feature type="chain" id="PRO_5037526053" description="Cupin type-2 domain-containing protein" evidence="1">
    <location>
        <begin position="24"/>
        <end position="141"/>
    </location>
</feature>
<reference evidence="3" key="1">
    <citation type="journal article" date="2014" name="Int. J. Syst. Evol. Microbiol.">
        <title>Complete genome sequence of Corynebacterium casei LMG S-19264T (=DSM 44701T), isolated from a smear-ripened cheese.</title>
        <authorList>
            <consortium name="US DOE Joint Genome Institute (JGI-PGF)"/>
            <person name="Walter F."/>
            <person name="Albersmeier A."/>
            <person name="Kalinowski J."/>
            <person name="Ruckert C."/>
        </authorList>
    </citation>
    <scope>NUCLEOTIDE SEQUENCE</scope>
    <source>
        <strain evidence="3">CGMCC 1.15320</strain>
    </source>
</reference>
<dbReference type="CDD" id="cd02236">
    <property type="entry name" value="cupin_CV2614-like"/>
    <property type="match status" value="1"/>
</dbReference>
<dbReference type="RefSeq" id="WP_188719113.1">
    <property type="nucleotide sequence ID" value="NZ_BMIF01000001.1"/>
</dbReference>
<comment type="caution">
    <text evidence="3">The sequence shown here is derived from an EMBL/GenBank/DDBJ whole genome shotgun (WGS) entry which is preliminary data.</text>
</comment>
<evidence type="ECO:0000259" key="2">
    <source>
        <dbReference type="Pfam" id="PF07883"/>
    </source>
</evidence>